<dbReference type="Gene3D" id="3.90.950.10">
    <property type="match status" value="1"/>
</dbReference>
<comment type="caution">
    <text evidence="2">The sequence shown here is derived from an EMBL/GenBank/DDBJ whole genome shotgun (WGS) entry which is preliminary data.</text>
</comment>
<accession>A0A0G0N4X5</accession>
<keyword evidence="1" id="KW-0378">Hydrolase</keyword>
<reference evidence="2 3" key="1">
    <citation type="journal article" date="2015" name="Nature">
        <title>rRNA introns, odd ribosomes, and small enigmatic genomes across a large radiation of phyla.</title>
        <authorList>
            <person name="Brown C.T."/>
            <person name="Hug L.A."/>
            <person name="Thomas B.C."/>
            <person name="Sharon I."/>
            <person name="Castelle C.J."/>
            <person name="Singh A."/>
            <person name="Wilkins M.J."/>
            <person name="Williams K.H."/>
            <person name="Banfield J.F."/>
        </authorList>
    </citation>
    <scope>NUCLEOTIDE SEQUENCE [LARGE SCALE GENOMIC DNA]</scope>
</reference>
<sequence>MKKILFATTNPHKKERFQAYFRSLGLNVLSFSDLNININIKEEGRTPEENAKIKAMAGFKASKIPTFAVDYGLYIDKFSDDMQPGLNIRRIHKDERAVSDEELLDHFVRELEKVGGKSKGNWISAIALVTDNKFFSESFSGWSFFTARKSPKMTPGEPLNSIQVDPKSGKYFTDLTKKEWINLQEAREKGYIKFMKKHLKRINP</sequence>
<dbReference type="Pfam" id="PF01725">
    <property type="entry name" value="Ham1p_like"/>
    <property type="match status" value="1"/>
</dbReference>
<protein>
    <submittedName>
        <fullName evidence="2">HAM1/NUDIX domain-containing protein</fullName>
    </submittedName>
</protein>
<organism evidence="2 3">
    <name type="scientific">Candidatus Woesebacteria bacterium GW2011_GWA1_39_21b</name>
    <dbReference type="NCBI Taxonomy" id="1618551"/>
    <lineage>
        <taxon>Bacteria</taxon>
        <taxon>Candidatus Woeseibacteriota</taxon>
    </lineage>
</organism>
<dbReference type="EMBL" id="LBWQ01000039">
    <property type="protein sequence ID" value="KKR11239.1"/>
    <property type="molecule type" value="Genomic_DNA"/>
</dbReference>
<dbReference type="Proteomes" id="UP000034690">
    <property type="component" value="Unassembled WGS sequence"/>
</dbReference>
<proteinExistence type="predicted"/>
<evidence type="ECO:0000256" key="1">
    <source>
        <dbReference type="ARBA" id="ARBA00022801"/>
    </source>
</evidence>
<dbReference type="InterPro" id="IPR002637">
    <property type="entry name" value="RdgB/HAM1"/>
</dbReference>
<dbReference type="AlphaFoldDB" id="A0A0G0N4X5"/>
<evidence type="ECO:0000313" key="2">
    <source>
        <dbReference type="EMBL" id="KKR11239.1"/>
    </source>
</evidence>
<dbReference type="GO" id="GO:0047429">
    <property type="term" value="F:nucleoside triphosphate diphosphatase activity"/>
    <property type="evidence" value="ECO:0007669"/>
    <property type="project" value="InterPro"/>
</dbReference>
<gene>
    <name evidence="2" type="ORF">UT40_C0039G0006</name>
</gene>
<name>A0A0G0N4X5_9BACT</name>
<dbReference type="GO" id="GO:0009143">
    <property type="term" value="P:nucleoside triphosphate catabolic process"/>
    <property type="evidence" value="ECO:0007669"/>
    <property type="project" value="InterPro"/>
</dbReference>
<dbReference type="InterPro" id="IPR029001">
    <property type="entry name" value="ITPase-like_fam"/>
</dbReference>
<evidence type="ECO:0000313" key="3">
    <source>
        <dbReference type="Proteomes" id="UP000034690"/>
    </source>
</evidence>
<dbReference type="SUPFAM" id="SSF52972">
    <property type="entry name" value="ITPase-like"/>
    <property type="match status" value="1"/>
</dbReference>